<keyword evidence="3" id="KW-1185">Reference proteome</keyword>
<reference evidence="2 3" key="1">
    <citation type="submission" date="2023-09" db="EMBL/GenBank/DDBJ databases">
        <title>Multi-omics analysis of a traditional fermented food reveals byproduct-associated fungal strains for waste-to-food upcycling.</title>
        <authorList>
            <consortium name="Lawrence Berkeley National Laboratory"/>
            <person name="Rekdal V.M."/>
            <person name="Villalobos-Escobedo J.M."/>
            <person name="Rodriguez-Valeron N."/>
            <person name="Garcia M.O."/>
            <person name="Vasquez D.P."/>
            <person name="Damayanti I."/>
            <person name="Sorensen P.M."/>
            <person name="Baidoo E.E."/>
            <person name="De Carvalho A.C."/>
            <person name="Riley R."/>
            <person name="Lipzen A."/>
            <person name="He G."/>
            <person name="Yan M."/>
            <person name="Haridas S."/>
            <person name="Daum C."/>
            <person name="Yoshinaga Y."/>
            <person name="Ng V."/>
            <person name="Grigoriev I.V."/>
            <person name="Munk R."/>
            <person name="Nuraida L."/>
            <person name="Wijaya C.H."/>
            <person name="Morales P.-C."/>
            <person name="Keasling J.D."/>
        </authorList>
    </citation>
    <scope>NUCLEOTIDE SEQUENCE [LARGE SCALE GENOMIC DNA]</scope>
    <source>
        <strain evidence="2 3">FGSC 2613</strain>
    </source>
</reference>
<feature type="chain" id="PRO_5046145397" evidence="1">
    <location>
        <begin position="29"/>
        <end position="194"/>
    </location>
</feature>
<keyword evidence="1" id="KW-0732">Signal</keyword>
<dbReference type="EMBL" id="JAVLET010000005">
    <property type="protein sequence ID" value="KAL0469754.1"/>
    <property type="molecule type" value="Genomic_DNA"/>
</dbReference>
<evidence type="ECO:0000313" key="2">
    <source>
        <dbReference type="EMBL" id="KAL0469754.1"/>
    </source>
</evidence>
<comment type="caution">
    <text evidence="2">The sequence shown here is derived from an EMBL/GenBank/DDBJ whole genome shotgun (WGS) entry which is preliminary data.</text>
</comment>
<proteinExistence type="predicted"/>
<feature type="signal peptide" evidence="1">
    <location>
        <begin position="1"/>
        <end position="28"/>
    </location>
</feature>
<evidence type="ECO:0000256" key="1">
    <source>
        <dbReference type="SAM" id="SignalP"/>
    </source>
</evidence>
<organism evidence="2 3">
    <name type="scientific">Neurospora intermedia</name>
    <dbReference type="NCBI Taxonomy" id="5142"/>
    <lineage>
        <taxon>Eukaryota</taxon>
        <taxon>Fungi</taxon>
        <taxon>Dikarya</taxon>
        <taxon>Ascomycota</taxon>
        <taxon>Pezizomycotina</taxon>
        <taxon>Sordariomycetes</taxon>
        <taxon>Sordariomycetidae</taxon>
        <taxon>Sordariales</taxon>
        <taxon>Sordariaceae</taxon>
        <taxon>Neurospora</taxon>
    </lineage>
</organism>
<dbReference type="Proteomes" id="UP001451303">
    <property type="component" value="Unassembled WGS sequence"/>
</dbReference>
<name>A0ABR3DAN9_NEUIN</name>
<accession>A0ABR3DAN9</accession>
<gene>
    <name evidence="2" type="ORF">QR685DRAFT_545242</name>
</gene>
<evidence type="ECO:0000313" key="3">
    <source>
        <dbReference type="Proteomes" id="UP001451303"/>
    </source>
</evidence>
<sequence length="194" mass="21977">MAGGFCRLDEFSKQGFIVLLLLFVLAHAPDLMEPPVWYSAPIPLKWSAMQICKPFCAVTIHDDLISERNLQFDMEKDRKCETEVLIEEISIRQDAIDAVQVWKEFAVLPYDEELTIRPHTATVVFVNKQASHLTQVANNLTSSANNDSFRATCMPTCLASSPPQPGYAIKPSNRSPITNVQPLTFVRDVYDRYR</sequence>
<protein>
    <submittedName>
        <fullName evidence="2">Uncharacterized protein</fullName>
    </submittedName>
</protein>